<comment type="cofactor">
    <cofactor evidence="7">
        <name>Mg(2+)</name>
        <dbReference type="ChEBI" id="CHEBI:18420"/>
    </cofactor>
    <text evidence="7">Binds 1 Mg(2+) ion per subunit.</text>
</comment>
<feature type="active site" description="Proton donor" evidence="7">
    <location>
        <position position="228"/>
    </location>
</feature>
<evidence type="ECO:0000256" key="7">
    <source>
        <dbReference type="HAMAP-Rule" id="MF_00011"/>
    </source>
</evidence>
<evidence type="ECO:0000256" key="5">
    <source>
        <dbReference type="ARBA" id="ARBA00022842"/>
    </source>
</evidence>
<feature type="binding site" description="in other chain" evidence="7">
    <location>
        <begin position="225"/>
        <end position="228"/>
    </location>
    <ligand>
        <name>IMP</name>
        <dbReference type="ChEBI" id="CHEBI:58053"/>
        <note>ligand shared between dimeric partners</note>
    </ligand>
</feature>
<dbReference type="AlphaFoldDB" id="A0A6P2SN34"/>
<feature type="binding site" evidence="7">
    <location>
        <position position="227"/>
    </location>
    <ligand>
        <name>Mg(2+)</name>
        <dbReference type="ChEBI" id="CHEBI:18420"/>
    </ligand>
</feature>
<dbReference type="InterPro" id="IPR027417">
    <property type="entry name" value="P-loop_NTPase"/>
</dbReference>
<feature type="binding site" description="in other chain" evidence="7">
    <location>
        <position position="308"/>
    </location>
    <ligand>
        <name>IMP</name>
        <dbReference type="ChEBI" id="CHEBI:58053"/>
        <note>ligand shared between dimeric partners</note>
    </ligand>
</feature>
<dbReference type="EMBL" id="CABVPW010000077">
    <property type="protein sequence ID" value="VWC51747.1"/>
    <property type="molecule type" value="Genomic_DNA"/>
</dbReference>
<feature type="binding site" description="in other chain" evidence="7">
    <location>
        <position position="371"/>
    </location>
    <ligand>
        <name>IMP</name>
        <dbReference type="ChEBI" id="CHEBI:58053"/>
        <note>ligand shared between dimeric partners</note>
    </ligand>
</feature>
<evidence type="ECO:0000256" key="1">
    <source>
        <dbReference type="ARBA" id="ARBA00022598"/>
    </source>
</evidence>
<dbReference type="GO" id="GO:0005737">
    <property type="term" value="C:cytoplasm"/>
    <property type="evidence" value="ECO:0007669"/>
    <property type="project" value="UniProtKB-SubCell"/>
</dbReference>
<dbReference type="PANTHER" id="PTHR11846:SF0">
    <property type="entry name" value="ADENYLOSUCCINATE SYNTHETASE"/>
    <property type="match status" value="1"/>
</dbReference>
<dbReference type="UniPathway" id="UPA00075">
    <property type="reaction ID" value="UER00335"/>
</dbReference>
<evidence type="ECO:0000313" key="9">
    <source>
        <dbReference type="Proteomes" id="UP000494218"/>
    </source>
</evidence>
<comment type="similarity">
    <text evidence="7">Belongs to the adenylosuccinate synthetase family.</text>
</comment>
<dbReference type="GO" id="GO:0044208">
    <property type="term" value="P:'de novo' AMP biosynthetic process"/>
    <property type="evidence" value="ECO:0007669"/>
    <property type="project" value="UniProtKB-UniRule"/>
</dbReference>
<keyword evidence="3 7" id="KW-0547">Nucleotide-binding</keyword>
<dbReference type="GO" id="GO:0000287">
    <property type="term" value="F:magnesium ion binding"/>
    <property type="evidence" value="ECO:0007669"/>
    <property type="project" value="UniProtKB-UniRule"/>
</dbReference>
<comment type="pathway">
    <text evidence="7">Purine metabolism; AMP biosynthesis via de novo pathway; AMP from IMP: step 1/2.</text>
</comment>
<keyword evidence="1 7" id="KW-0436">Ligase</keyword>
<dbReference type="Gene3D" id="3.40.440.10">
    <property type="entry name" value="Adenylosuccinate Synthetase, subunit A, domain 1"/>
    <property type="match status" value="2"/>
</dbReference>
<dbReference type="Pfam" id="PF00709">
    <property type="entry name" value="Adenylsucc_synt"/>
    <property type="match status" value="2"/>
</dbReference>
<sequence>MSDRQIVIISGKTCSGKTGLATLLEKEFGFFVVRTRDLLAAQLELAPSSADRQHLIEQGLKQNVDTHSRWVVLGVLAGLKGIPSEQPVVVDHVTDPNQVAEFRKHFGPSLVHVHLYASQETLLSRYASTDGQQLGAPPYEAIDHLKEQSDILALRDDADVRISTTRTDAQDTLVRVAARLHLYTPPDVRCVDVIVGGQYGSEGKGNVVSYLAREYDVMVRVGGPNAGHTVASADGAYTYHHIPSGARDVKAKLLLGPGMTIWLPGLLKEIADCGLTADRLFIDPRATIIEPADREAEGKHLVGTIASTGSGSGAATARRILERGKPSVRLARDIPELRPYVGTEGHYHGCTADRLEDAYRNGQSILLEGTQGSGLSLFHGTYPFVTSRDTNVAGCLAEAGISPSRVRKILVVIRPMPIRVGDPDGDQGHTSGPLKHGTTFDAIAEKAGLDREALNKAEKTSTTKRKRRVGWFEWDQFRKACALNAPTDIVLTFADYIDARNSKARRFEQLTEDTIKFVEELERVAQAPVSLINTRFPREPDGTNDLRSVIDRRNWTARSTRRIPRGNRKTD</sequence>
<evidence type="ECO:0000313" key="8">
    <source>
        <dbReference type="EMBL" id="VWC51747.1"/>
    </source>
</evidence>
<reference evidence="8 9" key="1">
    <citation type="submission" date="2019-09" db="EMBL/GenBank/DDBJ databases">
        <authorList>
            <person name="Depoorter E."/>
        </authorList>
    </citation>
    <scope>NUCLEOTIDE SEQUENCE [LARGE SCALE GENOMIC DNA]</scope>
    <source>
        <strain evidence="8">LMG 23254</strain>
    </source>
</reference>
<gene>
    <name evidence="7" type="primary">purA</name>
    <name evidence="8" type="ORF">BLA23254_07922</name>
</gene>
<keyword evidence="2 7" id="KW-0479">Metal-binding</keyword>
<dbReference type="GO" id="GO:0005525">
    <property type="term" value="F:GTP binding"/>
    <property type="evidence" value="ECO:0007669"/>
    <property type="project" value="UniProtKB-UniRule"/>
</dbReference>
<keyword evidence="4 7" id="KW-0658">Purine biosynthesis</keyword>
<protein>
    <recommendedName>
        <fullName evidence="7">Adenylosuccinate synthetase</fullName>
        <shortName evidence="7">AMPSase</shortName>
        <shortName evidence="7">AdSS</shortName>
        <ecNumber evidence="7">6.3.4.4</ecNumber>
    </recommendedName>
    <alternativeName>
        <fullName evidence="7">IMP--aspartate ligase</fullName>
    </alternativeName>
</protein>
<feature type="binding site" description="in other chain" evidence="7">
    <location>
        <position position="465"/>
    </location>
    <ligand>
        <name>IMP</name>
        <dbReference type="ChEBI" id="CHEBI:58053"/>
        <note>ligand shared between dimeric partners</note>
    </ligand>
</feature>
<dbReference type="SUPFAM" id="SSF52540">
    <property type="entry name" value="P-loop containing nucleoside triphosphate hydrolases"/>
    <property type="match status" value="2"/>
</dbReference>
<feature type="binding site" evidence="7">
    <location>
        <begin position="227"/>
        <end position="229"/>
    </location>
    <ligand>
        <name>GTP</name>
        <dbReference type="ChEBI" id="CHEBI:37565"/>
    </ligand>
</feature>
<feature type="binding site" evidence="7">
    <location>
        <begin position="461"/>
        <end position="467"/>
    </location>
    <ligand>
        <name>substrate</name>
    </ligand>
</feature>
<evidence type="ECO:0000256" key="6">
    <source>
        <dbReference type="ARBA" id="ARBA00023134"/>
    </source>
</evidence>
<dbReference type="Pfam" id="PF13238">
    <property type="entry name" value="AAA_18"/>
    <property type="match status" value="1"/>
</dbReference>
<keyword evidence="7" id="KW-0963">Cytoplasm</keyword>
<comment type="subcellular location">
    <subcellularLocation>
        <location evidence="7">Cytoplasm</location>
    </subcellularLocation>
</comment>
<evidence type="ECO:0000256" key="4">
    <source>
        <dbReference type="ARBA" id="ARBA00022755"/>
    </source>
</evidence>
<comment type="catalytic activity">
    <reaction evidence="7">
        <text>IMP + L-aspartate + GTP = N(6)-(1,2-dicarboxyethyl)-AMP + GDP + phosphate + 2 H(+)</text>
        <dbReference type="Rhea" id="RHEA:15753"/>
        <dbReference type="ChEBI" id="CHEBI:15378"/>
        <dbReference type="ChEBI" id="CHEBI:29991"/>
        <dbReference type="ChEBI" id="CHEBI:37565"/>
        <dbReference type="ChEBI" id="CHEBI:43474"/>
        <dbReference type="ChEBI" id="CHEBI:57567"/>
        <dbReference type="ChEBI" id="CHEBI:58053"/>
        <dbReference type="ChEBI" id="CHEBI:58189"/>
        <dbReference type="EC" id="6.3.4.4"/>
    </reaction>
</comment>
<dbReference type="HAMAP" id="MF_00011">
    <property type="entry name" value="Adenylosucc_synth"/>
    <property type="match status" value="1"/>
</dbReference>
<dbReference type="Gene3D" id="3.40.50.300">
    <property type="entry name" value="P-loop containing nucleotide triphosphate hydrolases"/>
    <property type="match status" value="1"/>
</dbReference>
<proteinExistence type="inferred from homology"/>
<accession>A0A6P2SN34</accession>
<keyword evidence="5 7" id="KW-0460">Magnesium</keyword>
<comment type="subunit">
    <text evidence="7">Homodimer.</text>
</comment>
<dbReference type="InterPro" id="IPR001114">
    <property type="entry name" value="Adenylosuccinate_synthetase"/>
</dbReference>
<dbReference type="GO" id="GO:0046040">
    <property type="term" value="P:IMP metabolic process"/>
    <property type="evidence" value="ECO:0007669"/>
    <property type="project" value="TreeGrafter"/>
</dbReference>
<dbReference type="Proteomes" id="UP000494218">
    <property type="component" value="Unassembled WGS sequence"/>
</dbReference>
<dbReference type="InterPro" id="IPR042109">
    <property type="entry name" value="Adenylosuccinate_synth_dom1"/>
</dbReference>
<keyword evidence="6 7" id="KW-0342">GTP-binding</keyword>
<dbReference type="SMART" id="SM00788">
    <property type="entry name" value="Adenylsucc_synt"/>
    <property type="match status" value="1"/>
</dbReference>
<name>A0A6P2SN34_BURL3</name>
<dbReference type="RefSeq" id="WP_175035804.1">
    <property type="nucleotide sequence ID" value="NZ_CABVPW010000077.1"/>
</dbReference>
<dbReference type="PANTHER" id="PTHR11846">
    <property type="entry name" value="ADENYLOSUCCINATE SYNTHETASE"/>
    <property type="match status" value="1"/>
</dbReference>
<dbReference type="GO" id="GO:0004019">
    <property type="term" value="F:adenylosuccinate synthase activity"/>
    <property type="evidence" value="ECO:0007669"/>
    <property type="project" value="UniProtKB-UniRule"/>
</dbReference>
<feature type="binding site" evidence="7">
    <location>
        <position position="467"/>
    </location>
    <ligand>
        <name>GTP</name>
        <dbReference type="ChEBI" id="CHEBI:37565"/>
    </ligand>
</feature>
<dbReference type="EC" id="6.3.4.4" evidence="7"/>
<evidence type="ECO:0000256" key="3">
    <source>
        <dbReference type="ARBA" id="ARBA00022741"/>
    </source>
</evidence>
<comment type="function">
    <text evidence="7">Plays an important role in the de novo pathway of purine nucleotide biosynthesis. Catalyzes the first committed step in the biosynthesis of AMP from IMP.</text>
</comment>
<dbReference type="Gene3D" id="3.90.170.10">
    <property type="entry name" value="Adenylosuccinate Synthetase, subunit A, domain 3"/>
    <property type="match status" value="1"/>
</dbReference>
<feature type="binding site" description="in other chain" evidence="7">
    <location>
        <position position="386"/>
    </location>
    <ligand>
        <name>IMP</name>
        <dbReference type="ChEBI" id="CHEBI:58053"/>
        <note>ligand shared between dimeric partners</note>
    </ligand>
</feature>
<feature type="binding site" evidence="7">
    <location>
        <begin position="493"/>
        <end position="495"/>
    </location>
    <ligand>
        <name>GTP</name>
        <dbReference type="ChEBI" id="CHEBI:37565"/>
    </ligand>
</feature>
<dbReference type="InterPro" id="IPR042111">
    <property type="entry name" value="Adenylosuccinate_synth_dom3"/>
</dbReference>
<comment type="caution">
    <text evidence="7">Lacks conserved residue(s) required for the propagation of feature annotation.</text>
</comment>
<organism evidence="8 9">
    <name type="scientific">Burkholderia lata (strain ATCC 17760 / DSM 23089 / LMG 22485 / NCIMB 9086 / R18194 / 383)</name>
    <dbReference type="NCBI Taxonomy" id="482957"/>
    <lineage>
        <taxon>Bacteria</taxon>
        <taxon>Pseudomonadati</taxon>
        <taxon>Pseudomonadota</taxon>
        <taxon>Betaproteobacteria</taxon>
        <taxon>Burkholderiales</taxon>
        <taxon>Burkholderiaceae</taxon>
        <taxon>Burkholderia</taxon>
        <taxon>Burkholderia cepacia complex</taxon>
    </lineage>
</organism>
<evidence type="ECO:0000256" key="2">
    <source>
        <dbReference type="ARBA" id="ARBA00022723"/>
    </source>
</evidence>